<organism evidence="3 4">
    <name type="scientific">Nocardia amamiensis</name>
    <dbReference type="NCBI Taxonomy" id="404578"/>
    <lineage>
        <taxon>Bacteria</taxon>
        <taxon>Bacillati</taxon>
        <taxon>Actinomycetota</taxon>
        <taxon>Actinomycetes</taxon>
        <taxon>Mycobacteriales</taxon>
        <taxon>Nocardiaceae</taxon>
        <taxon>Nocardia</taxon>
    </lineage>
</organism>
<proteinExistence type="predicted"/>
<gene>
    <name evidence="3" type="ORF">IU459_25020</name>
</gene>
<dbReference type="Pfam" id="PF06974">
    <property type="entry name" value="WS_DGAT_C"/>
    <property type="match status" value="1"/>
</dbReference>
<accession>A0ABS0CYC6</accession>
<dbReference type="InterPro" id="IPR009721">
    <property type="entry name" value="O-acyltransferase_WSD1_C"/>
</dbReference>
<dbReference type="RefSeq" id="WP_195132003.1">
    <property type="nucleotide sequence ID" value="NZ_JADLQX010000020.1"/>
</dbReference>
<dbReference type="Pfam" id="PF03007">
    <property type="entry name" value="WS_DGAT_cat"/>
    <property type="match status" value="1"/>
</dbReference>
<sequence>MRESQLVANDASYYYFVGSGRVTDWPMWWVFDSETGAPPDAADIARHLGERAEVLEPLRRRIHDVPGGLAHPFWGVDDSPIDSHVVVYAADLDWAGCLDQVGSILERPLDARVSAWRLHVFPSVSGIPTVSGVGTVVLMHVSHALMAGPAMTSLSEALFAPAPAPVRIEGQGPAAKRLGLRLGLAAVGGALRWPFQVLRFNARVGAENRRIARDGDDSGPSTPPRSRTVLNQRIGPGRVMRTFPLELRDVRASGITVTSVGLTAISRAMQRYLEKQDACPDDLAAFVTIAVPDAPVMGVNHVGADVVDLYPGEPDLASRARAVDATLRVRRHSASSRRELARLELVDLLPSRVYRARFGTLPPAEAPAVAHTILTSIKCEPTAEWSLLGKPFRFAGMLPPVYPDIGLAHSFVGVRDSFTVSVACDPEIVPDLDDYSDILRESFHEIAAALSDSD</sequence>
<evidence type="ECO:0000259" key="1">
    <source>
        <dbReference type="Pfam" id="PF03007"/>
    </source>
</evidence>
<reference evidence="3 4" key="1">
    <citation type="submission" date="2020-10" db="EMBL/GenBank/DDBJ databases">
        <title>Identification of Nocardia species via Next-generation sequencing and recognition of intraspecies genetic diversity.</title>
        <authorList>
            <person name="Li P."/>
            <person name="Li P."/>
            <person name="Lu B."/>
        </authorList>
    </citation>
    <scope>NUCLEOTIDE SEQUENCE [LARGE SCALE GENOMIC DNA]</scope>
    <source>
        <strain evidence="3 4">BJ06-0157</strain>
    </source>
</reference>
<name>A0ABS0CYC6_9NOCA</name>
<evidence type="ECO:0000259" key="2">
    <source>
        <dbReference type="Pfam" id="PF06974"/>
    </source>
</evidence>
<comment type="caution">
    <text evidence="3">The sequence shown here is derived from an EMBL/GenBank/DDBJ whole genome shotgun (WGS) entry which is preliminary data.</text>
</comment>
<feature type="domain" description="O-acyltransferase WSD1-like N-terminal" evidence="1">
    <location>
        <begin position="30"/>
        <end position="252"/>
    </location>
</feature>
<evidence type="ECO:0000313" key="3">
    <source>
        <dbReference type="EMBL" id="MBF6300782.1"/>
    </source>
</evidence>
<keyword evidence="4" id="KW-1185">Reference proteome</keyword>
<protein>
    <submittedName>
        <fullName evidence="3">DUF1298 domain-containing protein</fullName>
    </submittedName>
</protein>
<evidence type="ECO:0000313" key="4">
    <source>
        <dbReference type="Proteomes" id="UP000702209"/>
    </source>
</evidence>
<dbReference type="InterPro" id="IPR004255">
    <property type="entry name" value="O-acyltransferase_WSD1_N"/>
</dbReference>
<dbReference type="Proteomes" id="UP000702209">
    <property type="component" value="Unassembled WGS sequence"/>
</dbReference>
<dbReference type="EMBL" id="JADLQX010000020">
    <property type="protein sequence ID" value="MBF6300782.1"/>
    <property type="molecule type" value="Genomic_DNA"/>
</dbReference>
<feature type="domain" description="O-acyltransferase WSD1 C-terminal" evidence="2">
    <location>
        <begin position="300"/>
        <end position="446"/>
    </location>
</feature>